<dbReference type="Proteomes" id="UP000284021">
    <property type="component" value="Unassembled WGS sequence"/>
</dbReference>
<dbReference type="PROSITE" id="PS01227">
    <property type="entry name" value="UPF0012"/>
    <property type="match status" value="1"/>
</dbReference>
<dbReference type="CDD" id="cd07576">
    <property type="entry name" value="R-amidase_like"/>
    <property type="match status" value="1"/>
</dbReference>
<gene>
    <name evidence="4" type="ORF">D3879_21685</name>
    <name evidence="5" type="ORF">D3879_21750</name>
</gene>
<dbReference type="Pfam" id="PF00795">
    <property type="entry name" value="CN_hydrolase"/>
    <property type="match status" value="1"/>
</dbReference>
<keyword evidence="2 5" id="KW-0378">Hydrolase</keyword>
<dbReference type="InterPro" id="IPR036526">
    <property type="entry name" value="C-N_Hydrolase_sf"/>
</dbReference>
<dbReference type="PANTHER" id="PTHR43674:SF2">
    <property type="entry name" value="BETA-UREIDOPROPIONASE"/>
    <property type="match status" value="1"/>
</dbReference>
<evidence type="ECO:0000313" key="4">
    <source>
        <dbReference type="EMBL" id="RJG10597.1"/>
    </source>
</evidence>
<dbReference type="EMBL" id="QYUR01000006">
    <property type="protein sequence ID" value="RJG10599.1"/>
    <property type="molecule type" value="Genomic_DNA"/>
</dbReference>
<evidence type="ECO:0000313" key="5">
    <source>
        <dbReference type="EMBL" id="RJG10599.1"/>
    </source>
</evidence>
<reference evidence="5 6" key="1">
    <citation type="submission" date="2018-09" db="EMBL/GenBank/DDBJ databases">
        <authorList>
            <person name="Zhu H."/>
        </authorList>
    </citation>
    <scope>NUCLEOTIDE SEQUENCE [LARGE SCALE GENOMIC DNA]</scope>
    <source>
        <strain evidence="5 6">K1S02-6</strain>
    </source>
</reference>
<evidence type="ECO:0000256" key="1">
    <source>
        <dbReference type="ARBA" id="ARBA00010613"/>
    </source>
</evidence>
<proteinExistence type="inferred from homology"/>
<comment type="similarity">
    <text evidence="1">Belongs to the carbon-nitrogen hydrolase superfamily. NIT1/NIT2 family.</text>
</comment>
<comment type="caution">
    <text evidence="5">The sequence shown here is derived from an EMBL/GenBank/DDBJ whole genome shotgun (WGS) entry which is preliminary data.</text>
</comment>
<feature type="domain" description="CN hydrolase" evidence="3">
    <location>
        <begin position="1"/>
        <end position="240"/>
    </location>
</feature>
<dbReference type="RefSeq" id="WP_119956302.1">
    <property type="nucleotide sequence ID" value="NZ_QYUR01000006.1"/>
</dbReference>
<dbReference type="PANTHER" id="PTHR43674">
    <property type="entry name" value="NITRILASE C965.09-RELATED"/>
    <property type="match status" value="1"/>
</dbReference>
<dbReference type="Gene3D" id="3.60.110.10">
    <property type="entry name" value="Carbon-nitrogen hydrolase"/>
    <property type="match status" value="1"/>
</dbReference>
<organism evidence="5 6">
    <name type="scientific">Pseudomonas cavernicola</name>
    <dbReference type="NCBI Taxonomy" id="2320866"/>
    <lineage>
        <taxon>Bacteria</taxon>
        <taxon>Pseudomonadati</taxon>
        <taxon>Pseudomonadota</taxon>
        <taxon>Gammaproteobacteria</taxon>
        <taxon>Pseudomonadales</taxon>
        <taxon>Pseudomonadaceae</taxon>
        <taxon>Pseudomonas</taxon>
    </lineage>
</organism>
<keyword evidence="6" id="KW-1185">Reference proteome</keyword>
<dbReference type="SUPFAM" id="SSF56317">
    <property type="entry name" value="Carbon-nitrogen hydrolase"/>
    <property type="match status" value="1"/>
</dbReference>
<dbReference type="InterPro" id="IPR003010">
    <property type="entry name" value="C-N_Hydrolase"/>
</dbReference>
<dbReference type="InterPro" id="IPR050345">
    <property type="entry name" value="Aliph_Amidase/BUP"/>
</dbReference>
<dbReference type="OrthoDB" id="9811121at2"/>
<dbReference type="InterPro" id="IPR001110">
    <property type="entry name" value="UPF0012_CS"/>
</dbReference>
<evidence type="ECO:0000313" key="6">
    <source>
        <dbReference type="Proteomes" id="UP000284021"/>
    </source>
</evidence>
<sequence>MRLAVYQCASSPLDVAGNLRRLEATALRAAEQGADLLVCPEMFLTGYNIGAEAVSRLAEPCDGPSAQVIARIAQAAGVAILYGYPERAGAGLVYNAVQLIDAQGQRLGNYRKTHLYGELDHSLFSRGEALDTALIEWQGWHLGLLICYDVEFPENTRRLALAGADLVLVPTANMLPYDFVATTTVRARAYENQFYLAYGNYCAAEGDITYCGLSSVSSPDGTPLAQAGRDEELLLADLDRRVVEQARQQTPYLQDRRPELYGALTAADRSQR</sequence>
<name>A0A418XDK6_9PSED</name>
<evidence type="ECO:0000259" key="3">
    <source>
        <dbReference type="PROSITE" id="PS50263"/>
    </source>
</evidence>
<dbReference type="GO" id="GO:0050126">
    <property type="term" value="F:N-carbamoylputrescine amidase activity"/>
    <property type="evidence" value="ECO:0007669"/>
    <property type="project" value="TreeGrafter"/>
</dbReference>
<dbReference type="PROSITE" id="PS50263">
    <property type="entry name" value="CN_HYDROLASE"/>
    <property type="match status" value="1"/>
</dbReference>
<accession>A0A418XDK6</accession>
<dbReference type="EMBL" id="QYUR01000006">
    <property type="protein sequence ID" value="RJG10597.1"/>
    <property type="molecule type" value="Genomic_DNA"/>
</dbReference>
<dbReference type="InterPro" id="IPR044083">
    <property type="entry name" value="RamA-like"/>
</dbReference>
<evidence type="ECO:0000256" key="2">
    <source>
        <dbReference type="ARBA" id="ARBA00022801"/>
    </source>
</evidence>
<dbReference type="GO" id="GO:0033388">
    <property type="term" value="P:putrescine biosynthetic process from arginine"/>
    <property type="evidence" value="ECO:0007669"/>
    <property type="project" value="TreeGrafter"/>
</dbReference>
<protein>
    <submittedName>
        <fullName evidence="5">Carbon-nitrogen hydrolase</fullName>
    </submittedName>
</protein>
<dbReference type="AlphaFoldDB" id="A0A418XDK6"/>